<dbReference type="RefSeq" id="WP_109811895.1">
    <property type="nucleotide sequence ID" value="NZ_QGKU01000037.1"/>
</dbReference>
<comment type="caution">
    <text evidence="4">The sequence shown here is derived from an EMBL/GenBank/DDBJ whole genome shotgun (WGS) entry which is preliminary data.</text>
</comment>
<gene>
    <name evidence="4" type="ORF">DKT77_11715</name>
</gene>
<protein>
    <recommendedName>
        <fullName evidence="1">Aminopyrimidine aminohydrolase</fullName>
        <ecNumber evidence="1">3.5.99.2</ecNumber>
    </recommendedName>
</protein>
<dbReference type="PIRSF" id="PIRSF003170">
    <property type="entry name" value="Pet18p"/>
    <property type="match status" value="1"/>
</dbReference>
<dbReference type="GO" id="GO:0009228">
    <property type="term" value="P:thiamine biosynthetic process"/>
    <property type="evidence" value="ECO:0007669"/>
    <property type="project" value="UniProtKB-KW"/>
</dbReference>
<accession>A0A2V2LAE1</accession>
<organism evidence="4 5">
    <name type="scientific">Meridianimarinicoccus roseus</name>
    <dbReference type="NCBI Taxonomy" id="2072018"/>
    <lineage>
        <taxon>Bacteria</taxon>
        <taxon>Pseudomonadati</taxon>
        <taxon>Pseudomonadota</taxon>
        <taxon>Alphaproteobacteria</taxon>
        <taxon>Rhodobacterales</taxon>
        <taxon>Paracoccaceae</taxon>
        <taxon>Meridianimarinicoccus</taxon>
    </lineage>
</organism>
<dbReference type="EC" id="3.5.99.2" evidence="1"/>
<dbReference type="PANTHER" id="PTHR43198">
    <property type="entry name" value="BIFUNCTIONAL TH2 PROTEIN"/>
    <property type="match status" value="1"/>
</dbReference>
<dbReference type="InterPro" id="IPR050967">
    <property type="entry name" value="Thiamine_Salvage_TenA"/>
</dbReference>
<dbReference type="GO" id="GO:0005829">
    <property type="term" value="C:cytosol"/>
    <property type="evidence" value="ECO:0007669"/>
    <property type="project" value="TreeGrafter"/>
</dbReference>
<dbReference type="AlphaFoldDB" id="A0A2V2LAE1"/>
<dbReference type="GO" id="GO:0050334">
    <property type="term" value="F:thiaminase activity"/>
    <property type="evidence" value="ECO:0007669"/>
    <property type="project" value="UniProtKB-UniRule"/>
</dbReference>
<dbReference type="Pfam" id="PF03070">
    <property type="entry name" value="TENA_THI-4"/>
    <property type="match status" value="1"/>
</dbReference>
<comment type="catalytic activity">
    <reaction evidence="1">
        <text>thiamine + H2O = 5-(2-hydroxyethyl)-4-methylthiazole + 4-amino-5-hydroxymethyl-2-methylpyrimidine + H(+)</text>
        <dbReference type="Rhea" id="RHEA:17509"/>
        <dbReference type="ChEBI" id="CHEBI:15377"/>
        <dbReference type="ChEBI" id="CHEBI:15378"/>
        <dbReference type="ChEBI" id="CHEBI:16892"/>
        <dbReference type="ChEBI" id="CHEBI:17957"/>
        <dbReference type="ChEBI" id="CHEBI:18385"/>
        <dbReference type="EC" id="3.5.99.2"/>
    </reaction>
</comment>
<sequence length="214" mass="24039">MSLSDDILRDNAAILDRMLGHRFVEDVCADRLPTPVFHHYLAYEGAFVETAIGIFAFATARAPDLETRRWLIAVQDALANTQVPYFEGCAARLSLPAEPVKSPAARQFDTRMHDLAAQGDFAEIVTAMFAAEWMYWTWCSRAACAYISDPDLKAWVELHVDPAFEAQARWLKAAIDRYGAPQDRPALSRIFHDVTAWEIAFHDAPYDAMKESAA</sequence>
<dbReference type="SUPFAM" id="SSF48613">
    <property type="entry name" value="Heme oxygenase-like"/>
    <property type="match status" value="1"/>
</dbReference>
<keyword evidence="1" id="KW-0784">Thiamine biosynthesis</keyword>
<feature type="domain" description="Thiaminase-2/PQQC" evidence="3">
    <location>
        <begin position="16"/>
        <end position="207"/>
    </location>
</feature>
<evidence type="ECO:0000256" key="2">
    <source>
        <dbReference type="PIRSR" id="PIRSR003170-1"/>
    </source>
</evidence>
<proteinExistence type="inferred from homology"/>
<comment type="pathway">
    <text evidence="1">Cofactor biosynthesis; thiamine diphosphate biosynthesis.</text>
</comment>
<dbReference type="OrthoDB" id="3711545at2"/>
<dbReference type="PANTHER" id="PTHR43198:SF2">
    <property type="entry name" value="SI:CH1073-67J19.1-RELATED"/>
    <property type="match status" value="1"/>
</dbReference>
<name>A0A2V2LAE1_9RHOB</name>
<evidence type="ECO:0000259" key="3">
    <source>
        <dbReference type="Pfam" id="PF03070"/>
    </source>
</evidence>
<dbReference type="CDD" id="cd19358">
    <property type="entry name" value="TenA_E_Spr0628-like"/>
    <property type="match status" value="1"/>
</dbReference>
<dbReference type="InterPro" id="IPR004305">
    <property type="entry name" value="Thiaminase-2/PQQC"/>
</dbReference>
<reference evidence="4 5" key="1">
    <citation type="submission" date="2018-05" db="EMBL/GenBank/DDBJ databases">
        <title>Rhodobacteraceae gen. nov., sp. nov. isolated from sea water.</title>
        <authorList>
            <person name="Ren Y."/>
        </authorList>
    </citation>
    <scope>NUCLEOTIDE SEQUENCE [LARGE SCALE GENOMIC DNA]</scope>
    <source>
        <strain evidence="4 5">TG-679</strain>
    </source>
</reference>
<keyword evidence="1" id="KW-0378">Hydrolase</keyword>
<comment type="catalytic activity">
    <reaction evidence="1">
        <text>4-amino-5-aminomethyl-2-methylpyrimidine + H2O = 4-amino-5-hydroxymethyl-2-methylpyrimidine + NH4(+)</text>
        <dbReference type="Rhea" id="RHEA:31799"/>
        <dbReference type="ChEBI" id="CHEBI:15377"/>
        <dbReference type="ChEBI" id="CHEBI:16892"/>
        <dbReference type="ChEBI" id="CHEBI:28938"/>
        <dbReference type="ChEBI" id="CHEBI:63416"/>
        <dbReference type="EC" id="3.5.99.2"/>
    </reaction>
</comment>
<comment type="similarity">
    <text evidence="1">Belongs to the TenA family.</text>
</comment>
<evidence type="ECO:0000256" key="1">
    <source>
        <dbReference type="PIRNR" id="PIRNR003170"/>
    </source>
</evidence>
<feature type="active site" description="Proton donor" evidence="2">
    <location>
        <position position="198"/>
    </location>
</feature>
<dbReference type="InterPro" id="IPR026285">
    <property type="entry name" value="TenA_E"/>
</dbReference>
<dbReference type="Proteomes" id="UP000245680">
    <property type="component" value="Unassembled WGS sequence"/>
</dbReference>
<evidence type="ECO:0000313" key="5">
    <source>
        <dbReference type="Proteomes" id="UP000245680"/>
    </source>
</evidence>
<dbReference type="Gene3D" id="1.20.910.10">
    <property type="entry name" value="Heme oxygenase-like"/>
    <property type="match status" value="1"/>
</dbReference>
<evidence type="ECO:0000313" key="4">
    <source>
        <dbReference type="EMBL" id="PWR02430.1"/>
    </source>
</evidence>
<dbReference type="InterPro" id="IPR016084">
    <property type="entry name" value="Haem_Oase-like_multi-hlx"/>
</dbReference>
<dbReference type="EMBL" id="QGKU01000037">
    <property type="protein sequence ID" value="PWR02430.1"/>
    <property type="molecule type" value="Genomic_DNA"/>
</dbReference>
<comment type="function">
    <text evidence="1">Catalyzes an amino-pyrimidine hydrolysis reaction at the C5' of the pyrimidine moiety of thiamine compounds, a reaction that is part of a thiamine salvage pathway. Thus, catalyzes the conversion of 4-amino-5-aminomethyl-2-methylpyrimidine to 4-amino-5-hydroxymethyl-2-methylpyrimidine (HMP).</text>
</comment>
<keyword evidence="5" id="KW-1185">Reference proteome</keyword>
<dbReference type="UniPathway" id="UPA00060"/>
<dbReference type="GO" id="GO:0009229">
    <property type="term" value="P:thiamine diphosphate biosynthetic process"/>
    <property type="evidence" value="ECO:0007669"/>
    <property type="project" value="UniProtKB-UniPathway"/>
</dbReference>